<feature type="transmembrane region" description="Helical" evidence="9">
    <location>
        <begin position="420"/>
        <end position="437"/>
    </location>
</feature>
<reference evidence="10" key="2">
    <citation type="submission" date="2025-08" db="UniProtKB">
        <authorList>
            <consortium name="Ensembl"/>
        </authorList>
    </citation>
    <scope>IDENTIFICATION</scope>
</reference>
<reference evidence="10" key="3">
    <citation type="submission" date="2025-09" db="UniProtKB">
        <authorList>
            <consortium name="Ensembl"/>
        </authorList>
    </citation>
    <scope>IDENTIFICATION</scope>
</reference>
<dbReference type="STRING" id="30522.A0A4W2DW90"/>
<accession>A0A4W2DW90</accession>
<keyword evidence="5 9" id="KW-1133">Transmembrane helix</keyword>
<proteinExistence type="inferred from homology"/>
<dbReference type="PANTHER" id="PTHR10010:SF35">
    <property type="entry name" value="SODIUM-DEPENDENT PHOSPHATE TRANSPORT PROTEIN 2C"/>
    <property type="match status" value="1"/>
</dbReference>
<feature type="transmembrane region" description="Helical" evidence="9">
    <location>
        <begin position="73"/>
        <end position="93"/>
    </location>
</feature>
<feature type="transmembrane region" description="Helical" evidence="9">
    <location>
        <begin position="324"/>
        <end position="346"/>
    </location>
</feature>
<evidence type="ECO:0000256" key="2">
    <source>
        <dbReference type="ARBA" id="ARBA00005808"/>
    </source>
</evidence>
<evidence type="ECO:0000313" key="11">
    <source>
        <dbReference type="Proteomes" id="UP000314981"/>
    </source>
</evidence>
<sequence>MPHPLTGGPAPPTPLDTVGLVDQRLGDAGISGSASILEDRDMDPWALPQLKDTGQAWRDLSAAGRALRVLTGFLKACGLLGGLYLFICSLDILSSAFQLLGSKVTGDIFKDNVVLSNPVAGLVIGVLVTVLVQSSSTSSSIVVSMVASKLLTVRASVPIIMGVNVGTSITSTLVSMAQSGDRDEFRRAFGGSAVHGIFNWLTALVLLPLESAAAPLERLSALILGTASLQPGGHAPDILKVLTRPLTHLIVQLDADVLMGSATGNTTNRSLIKRWCGTREQTTAGNSSYCGAAAGGPCPGKNGSASEEPLPCRHLFAGTALADLAVGLILLAASLLVLCSCLVLIVKLLNSTLRGRVAQAVRTVINADFPRPFGWLSGYLAMLVGAGLTFALQSSSVFTAATVPLIGVGVISLERAYPLFLGSNTGTTTTALLAALASPSDMLLSAVQVALIHFFFNLAGILLWYVVPILRLPVPLAKYFGNLTASYRWVAVAYLLLCFLVLPLAAFGLSLAGGAVLAAVGAPLVVLVLLVALVTVLQRHRPAWLPRRLRSWAWLPLWLRSLEPWDLLVRRCCPCKACSPPQAVAKETHCYENPQVLASQQL</sequence>
<dbReference type="GO" id="GO:0005903">
    <property type="term" value="C:brush border"/>
    <property type="evidence" value="ECO:0007669"/>
    <property type="project" value="TreeGrafter"/>
</dbReference>
<evidence type="ECO:0000256" key="8">
    <source>
        <dbReference type="ARBA" id="ARBA00023201"/>
    </source>
</evidence>
<comment type="subcellular location">
    <subcellularLocation>
        <location evidence="1">Apical cell membrane</location>
        <topology evidence="1">Multi-pass membrane protein</topology>
    </subcellularLocation>
</comment>
<dbReference type="GO" id="GO:0016324">
    <property type="term" value="C:apical plasma membrane"/>
    <property type="evidence" value="ECO:0007669"/>
    <property type="project" value="UniProtKB-SubCell"/>
</dbReference>
<keyword evidence="11" id="KW-1185">Reference proteome</keyword>
<dbReference type="GO" id="GO:0044341">
    <property type="term" value="P:sodium-dependent phosphate transport"/>
    <property type="evidence" value="ECO:0007669"/>
    <property type="project" value="InterPro"/>
</dbReference>
<feature type="transmembrane region" description="Helical" evidence="9">
    <location>
        <begin position="397"/>
        <end position="413"/>
    </location>
</feature>
<reference evidence="10 11" key="1">
    <citation type="submission" date="2018-11" db="EMBL/GenBank/DDBJ databases">
        <title>Haplotype-resolved cattle genomes.</title>
        <authorList>
            <person name="Low W.Y."/>
            <person name="Tearle R."/>
            <person name="Bickhart D.M."/>
            <person name="Rosen B.D."/>
            <person name="Koren S."/>
            <person name="Rhie A."/>
            <person name="Hiendleder S."/>
            <person name="Phillippy A.M."/>
            <person name="Smith T.P.L."/>
            <person name="Williams J.L."/>
        </authorList>
    </citation>
    <scope>NUCLEOTIDE SEQUENCE [LARGE SCALE GENOMIC DNA]</scope>
</reference>
<feature type="transmembrane region" description="Helical" evidence="9">
    <location>
        <begin position="372"/>
        <end position="391"/>
    </location>
</feature>
<evidence type="ECO:0000256" key="6">
    <source>
        <dbReference type="ARBA" id="ARBA00023053"/>
    </source>
</evidence>
<keyword evidence="7 9" id="KW-0472">Membrane</keyword>
<dbReference type="GO" id="GO:0031982">
    <property type="term" value="C:vesicle"/>
    <property type="evidence" value="ECO:0007669"/>
    <property type="project" value="TreeGrafter"/>
</dbReference>
<evidence type="ECO:0000256" key="4">
    <source>
        <dbReference type="ARBA" id="ARBA00022692"/>
    </source>
</evidence>
<feature type="transmembrane region" description="Helical" evidence="9">
    <location>
        <begin position="188"/>
        <end position="209"/>
    </location>
</feature>
<feature type="transmembrane region" description="Helical" evidence="9">
    <location>
        <begin position="155"/>
        <end position="176"/>
    </location>
</feature>
<dbReference type="InterPro" id="IPR003841">
    <property type="entry name" value="Na/Pi_transpt"/>
</dbReference>
<keyword evidence="6" id="KW-0915">Sodium</keyword>
<comment type="similarity">
    <text evidence="2">Belongs to the SLC34A transporter family.</text>
</comment>
<name>A0A4W2DW90_BOBOX</name>
<keyword evidence="4 9" id="KW-0812">Transmembrane</keyword>
<dbReference type="Proteomes" id="UP000314981">
    <property type="component" value="Chromosome 11"/>
</dbReference>
<evidence type="ECO:0000256" key="9">
    <source>
        <dbReference type="SAM" id="Phobius"/>
    </source>
</evidence>
<evidence type="ECO:0000313" key="10">
    <source>
        <dbReference type="Ensembl" id="ENSBIXP00000028310.1"/>
    </source>
</evidence>
<feature type="transmembrane region" description="Helical" evidence="9">
    <location>
        <begin position="487"/>
        <end position="509"/>
    </location>
</feature>
<dbReference type="NCBIfam" id="TIGR01013">
    <property type="entry name" value="2a58"/>
    <property type="match status" value="1"/>
</dbReference>
<feature type="transmembrane region" description="Helical" evidence="9">
    <location>
        <begin position="515"/>
        <end position="537"/>
    </location>
</feature>
<keyword evidence="3" id="KW-1003">Cell membrane</keyword>
<evidence type="ECO:0000256" key="5">
    <source>
        <dbReference type="ARBA" id="ARBA00022989"/>
    </source>
</evidence>
<evidence type="ECO:0000256" key="3">
    <source>
        <dbReference type="ARBA" id="ARBA00022475"/>
    </source>
</evidence>
<feature type="transmembrane region" description="Helical" evidence="9">
    <location>
        <begin position="443"/>
        <end position="467"/>
    </location>
</feature>
<organism evidence="10 11">
    <name type="scientific">Bos indicus x Bos taurus</name>
    <name type="common">Hybrid cattle</name>
    <dbReference type="NCBI Taxonomy" id="30522"/>
    <lineage>
        <taxon>Eukaryota</taxon>
        <taxon>Metazoa</taxon>
        <taxon>Chordata</taxon>
        <taxon>Craniata</taxon>
        <taxon>Vertebrata</taxon>
        <taxon>Euteleostomi</taxon>
        <taxon>Mammalia</taxon>
        <taxon>Eutheria</taxon>
        <taxon>Laurasiatheria</taxon>
        <taxon>Artiodactyla</taxon>
        <taxon>Ruminantia</taxon>
        <taxon>Pecora</taxon>
        <taxon>Bovidae</taxon>
        <taxon>Bovinae</taxon>
        <taxon>Bos</taxon>
    </lineage>
</organism>
<protein>
    <submittedName>
        <fullName evidence="10">Uncharacterized protein</fullName>
    </submittedName>
</protein>
<dbReference type="AlphaFoldDB" id="A0A4W2DW90"/>
<dbReference type="Ensembl" id="ENSBIXT00000010712.1">
    <property type="protein sequence ID" value="ENSBIXP00000028310.1"/>
    <property type="gene ID" value="ENSBIXG00000009444.1"/>
</dbReference>
<dbReference type="PANTHER" id="PTHR10010">
    <property type="entry name" value="SOLUTE CARRIER FAMILY 34 SODIUM PHOSPHATE , MEMBER 2-RELATED"/>
    <property type="match status" value="1"/>
</dbReference>
<keyword evidence="8" id="KW-0739">Sodium transport</keyword>
<feature type="transmembrane region" description="Helical" evidence="9">
    <location>
        <begin position="114"/>
        <end position="135"/>
    </location>
</feature>
<dbReference type="GO" id="GO:0030643">
    <property type="term" value="P:intracellular phosphate ion homeostasis"/>
    <property type="evidence" value="ECO:0007669"/>
    <property type="project" value="TreeGrafter"/>
</dbReference>
<evidence type="ECO:0000256" key="1">
    <source>
        <dbReference type="ARBA" id="ARBA00004424"/>
    </source>
</evidence>
<dbReference type="Pfam" id="PF02690">
    <property type="entry name" value="Na_Pi_cotrans"/>
    <property type="match status" value="2"/>
</dbReference>
<keyword evidence="8" id="KW-0813">Transport</keyword>
<dbReference type="GO" id="GO:0005436">
    <property type="term" value="F:sodium:phosphate symporter activity"/>
    <property type="evidence" value="ECO:0007669"/>
    <property type="project" value="InterPro"/>
</dbReference>
<keyword evidence="8" id="KW-0406">Ion transport</keyword>
<dbReference type="OMA" id="VHSIFNW"/>
<evidence type="ECO:0000256" key="7">
    <source>
        <dbReference type="ARBA" id="ARBA00023136"/>
    </source>
</evidence>